<feature type="compositionally biased region" description="Gly residues" evidence="1">
    <location>
        <begin position="595"/>
        <end position="620"/>
    </location>
</feature>
<feature type="domain" description="Choice-of-anchor I" evidence="3">
    <location>
        <begin position="49"/>
        <end position="555"/>
    </location>
</feature>
<feature type="compositionally biased region" description="Acidic residues" evidence="1">
    <location>
        <begin position="557"/>
        <end position="594"/>
    </location>
</feature>
<feature type="transmembrane region" description="Helical" evidence="2">
    <location>
        <begin position="630"/>
        <end position="650"/>
    </location>
</feature>
<dbReference type="InterPro" id="IPR015943">
    <property type="entry name" value="WD40/YVTN_repeat-like_dom_sf"/>
</dbReference>
<reference evidence="4 5" key="1">
    <citation type="submission" date="2019-03" db="EMBL/GenBank/DDBJ databases">
        <title>Draft genome sequences of novel Actinobacteria.</title>
        <authorList>
            <person name="Sahin N."/>
            <person name="Ay H."/>
            <person name="Saygin H."/>
        </authorList>
    </citation>
    <scope>NUCLEOTIDE SEQUENCE [LARGE SCALE GENOMIC DNA]</scope>
    <source>
        <strain evidence="4 5">5K138</strain>
    </source>
</reference>
<dbReference type="PANTHER" id="PTHR46928">
    <property type="entry name" value="MESENCHYME-SPECIFIC CELL SURFACE GLYCOPROTEIN"/>
    <property type="match status" value="1"/>
</dbReference>
<evidence type="ECO:0000313" key="5">
    <source>
        <dbReference type="Proteomes" id="UP000294739"/>
    </source>
</evidence>
<protein>
    <submittedName>
        <fullName evidence="4">LPXTG cell wall anchor domain-containing protein</fullName>
    </submittedName>
</protein>
<gene>
    <name evidence="4" type="ORF">E1269_27455</name>
</gene>
<dbReference type="SUPFAM" id="SSF75011">
    <property type="entry name" value="3-carboxy-cis,cis-mucoante lactonizing enzyme"/>
    <property type="match status" value="1"/>
</dbReference>
<dbReference type="Proteomes" id="UP000294739">
    <property type="component" value="Unassembled WGS sequence"/>
</dbReference>
<sequence length="656" mass="65666">MAVAGLALTGAFALPASARIVDEPVGHSAADAGLALTPFGTYETGIVDEGAAEIVSFDAGSRRLFVVNAAQAVVEVLDVADPAAPAKLFDLPTAGTPSGDGSTVPAKGVANSVDVRADGLGAVAVEAPDKTDAGWVVFFDARSDDGAALGAVRVGALPDMLTFTPDGAHLLVANEGEPAEDYSADPEGSVAVVAVGDEVAAPEQDAVAIADFHEFEEGGSLPLPGGVRIYGGREDAGTGTPDRPVSENLEPEYITVAGGHAYATLQEANAVAVVDIESATVMGIWSLGFKNHHGAGAGLDPSDEDGGIAIDTWPVFGMYQPDGVASYTAGGETYLVTANEGDTRDWEAYSEVARVGDLGEDGLPPVCEGMETFLGDEGLGRLNVTTATGLSPNGDCFTALYSNGARSFSIWTTDGERVFDSGQQLEEITAAAAPDFFNSNHTESNLEGRSDDKGPEPEGVVVGEVGDRTYAFIGFERVSGVAVFDITTPAEASFVTYVNNRDFSVSVEDGGAVADAGDLGPEGLEFIPADASPVPGTALLAVGNEVSGSTTLYRIDEVDDGGDGDESGGDESGGDESGGDESGGDESGGDEPGGDESGGGGGVSGGGGGVSGGDGGVSGGDGEELPDTGAGATLVALAGVLLVASGAVVVSRRPTP</sequence>
<keyword evidence="5" id="KW-1185">Reference proteome</keyword>
<dbReference type="InterPro" id="IPR052956">
    <property type="entry name" value="Mesenchyme-surface_protein"/>
</dbReference>
<dbReference type="NCBIfam" id="NF038117">
    <property type="entry name" value="choice_anch_I"/>
    <property type="match status" value="1"/>
</dbReference>
<keyword evidence="2" id="KW-0472">Membrane</keyword>
<dbReference type="Pfam" id="PF22494">
    <property type="entry name" value="choice_anch_I"/>
    <property type="match status" value="1"/>
</dbReference>
<organism evidence="4 5">
    <name type="scientific">Jiangella asiatica</name>
    <dbReference type="NCBI Taxonomy" id="2530372"/>
    <lineage>
        <taxon>Bacteria</taxon>
        <taxon>Bacillati</taxon>
        <taxon>Actinomycetota</taxon>
        <taxon>Actinomycetes</taxon>
        <taxon>Jiangellales</taxon>
        <taxon>Jiangellaceae</taxon>
        <taxon>Jiangella</taxon>
    </lineage>
</organism>
<feature type="compositionally biased region" description="Basic and acidic residues" evidence="1">
    <location>
        <begin position="444"/>
        <end position="456"/>
    </location>
</feature>
<feature type="region of interest" description="Disordered" evidence="1">
    <location>
        <begin position="436"/>
        <end position="457"/>
    </location>
</feature>
<dbReference type="AlphaFoldDB" id="A0A4R5CG32"/>
<dbReference type="NCBIfam" id="TIGR01167">
    <property type="entry name" value="LPXTG_anchor"/>
    <property type="match status" value="1"/>
</dbReference>
<dbReference type="OrthoDB" id="1016457at2"/>
<comment type="caution">
    <text evidence="4">The sequence shown here is derived from an EMBL/GenBank/DDBJ whole genome shotgun (WGS) entry which is preliminary data.</text>
</comment>
<dbReference type="InterPro" id="IPR055188">
    <property type="entry name" value="Choice_anch_I"/>
</dbReference>
<accession>A0A4R5CG32</accession>
<keyword evidence="2" id="KW-1133">Transmembrane helix</keyword>
<name>A0A4R5CG32_9ACTN</name>
<dbReference type="RefSeq" id="WP_131900630.1">
    <property type="nucleotide sequence ID" value="NZ_SMKZ01000060.1"/>
</dbReference>
<keyword evidence="2" id="KW-0812">Transmembrane</keyword>
<dbReference type="PANTHER" id="PTHR46928:SF1">
    <property type="entry name" value="MESENCHYME-SPECIFIC CELL SURFACE GLYCOPROTEIN"/>
    <property type="match status" value="1"/>
</dbReference>
<evidence type="ECO:0000259" key="3">
    <source>
        <dbReference type="Pfam" id="PF22494"/>
    </source>
</evidence>
<proteinExistence type="predicted"/>
<evidence type="ECO:0000256" key="2">
    <source>
        <dbReference type="SAM" id="Phobius"/>
    </source>
</evidence>
<evidence type="ECO:0000256" key="1">
    <source>
        <dbReference type="SAM" id="MobiDB-lite"/>
    </source>
</evidence>
<dbReference type="EMBL" id="SMKZ01000060">
    <property type="protein sequence ID" value="TDD99061.1"/>
    <property type="molecule type" value="Genomic_DNA"/>
</dbReference>
<dbReference type="Gene3D" id="2.130.10.10">
    <property type="entry name" value="YVTN repeat-like/Quinoprotein amine dehydrogenase"/>
    <property type="match status" value="1"/>
</dbReference>
<dbReference type="InParanoid" id="A0A4R5CG32"/>
<feature type="region of interest" description="Disordered" evidence="1">
    <location>
        <begin position="551"/>
        <end position="628"/>
    </location>
</feature>
<evidence type="ECO:0000313" key="4">
    <source>
        <dbReference type="EMBL" id="TDD99061.1"/>
    </source>
</evidence>